<name>A0A1X0D8Y0_9MYCO</name>
<dbReference type="EMBL" id="MVHP01000002">
    <property type="protein sequence ID" value="ORA68817.1"/>
    <property type="molecule type" value="Genomic_DNA"/>
</dbReference>
<evidence type="ECO:0000313" key="2">
    <source>
        <dbReference type="Proteomes" id="UP000192772"/>
    </source>
</evidence>
<sequence>MTTSPPGGQLRPSRRWSIGYENSWGPYWDAMFGPRMVTAWVDWKRGSTGVNIARQLWRRREYLRRTYEAVYGANPDDWPSEHPGVVLGRGEAACLRCRWFARPIGGPGRTLDFARRHETSNGAWR</sequence>
<dbReference type="OrthoDB" id="4639474at2"/>
<protein>
    <submittedName>
        <fullName evidence="1">Uncharacterized protein</fullName>
    </submittedName>
</protein>
<dbReference type="Proteomes" id="UP000192772">
    <property type="component" value="Unassembled WGS sequence"/>
</dbReference>
<comment type="caution">
    <text evidence="1">The sequence shown here is derived from an EMBL/GenBank/DDBJ whole genome shotgun (WGS) entry which is preliminary data.</text>
</comment>
<gene>
    <name evidence="1" type="ORF">BST23_03110</name>
</gene>
<evidence type="ECO:0000313" key="1">
    <source>
        <dbReference type="EMBL" id="ORA68817.1"/>
    </source>
</evidence>
<accession>A0A1X0D8Y0</accession>
<organism evidence="1 2">
    <name type="scientific">Mycolicibacterium elephantis</name>
    <dbReference type="NCBI Taxonomy" id="81858"/>
    <lineage>
        <taxon>Bacteria</taxon>
        <taxon>Bacillati</taxon>
        <taxon>Actinomycetota</taxon>
        <taxon>Actinomycetes</taxon>
        <taxon>Mycobacteriales</taxon>
        <taxon>Mycobacteriaceae</taxon>
        <taxon>Mycolicibacterium</taxon>
    </lineage>
</organism>
<reference evidence="1 2" key="1">
    <citation type="submission" date="2017-02" db="EMBL/GenBank/DDBJ databases">
        <title>The new phylogeny of genus Mycobacterium.</title>
        <authorList>
            <person name="Tortoli E."/>
            <person name="Trovato A."/>
            <person name="Cirillo D.M."/>
        </authorList>
    </citation>
    <scope>NUCLEOTIDE SEQUENCE [LARGE SCALE GENOMIC DNA]</scope>
    <source>
        <strain evidence="1 2">FI-09383</strain>
    </source>
</reference>
<dbReference type="AlphaFoldDB" id="A0A1X0D8Y0"/>
<proteinExistence type="predicted"/>